<feature type="binding site" evidence="8">
    <location>
        <position position="185"/>
    </location>
    <ligand>
        <name>Zn(2+)</name>
        <dbReference type="ChEBI" id="CHEBI:29105"/>
    </ligand>
</feature>
<evidence type="ECO:0000256" key="8">
    <source>
        <dbReference type="HAMAP-Rule" id="MF_00124"/>
    </source>
</evidence>
<evidence type="ECO:0000256" key="2">
    <source>
        <dbReference type="ARBA" id="ARBA00012118"/>
    </source>
</evidence>
<evidence type="ECO:0000256" key="5">
    <source>
        <dbReference type="ARBA" id="ARBA00022741"/>
    </source>
</evidence>
<feature type="binding site" evidence="8">
    <location>
        <begin position="87"/>
        <end position="90"/>
    </location>
    <ligand>
        <name>ATP</name>
        <dbReference type="ChEBI" id="CHEBI:30616"/>
    </ligand>
</feature>
<dbReference type="EC" id="2.7.1.21" evidence="2 8"/>
<keyword evidence="6 8" id="KW-0418">Kinase</keyword>
<protein>
    <recommendedName>
        <fullName evidence="2 8">Thymidine kinase</fullName>
        <ecNumber evidence="2 8">2.7.1.21</ecNumber>
    </recommendedName>
</protein>
<dbReference type="Gene3D" id="3.40.50.300">
    <property type="entry name" value="P-loop containing nucleotide triphosphate hydrolases"/>
    <property type="match status" value="1"/>
</dbReference>
<dbReference type="PANTHER" id="PTHR11441:SF0">
    <property type="entry name" value="THYMIDINE KINASE, CYTOSOLIC"/>
    <property type="match status" value="1"/>
</dbReference>
<evidence type="ECO:0000256" key="7">
    <source>
        <dbReference type="ARBA" id="ARBA00022840"/>
    </source>
</evidence>
<keyword evidence="8" id="KW-0963">Cytoplasm</keyword>
<accession>A0ABT3QXT9</accession>
<comment type="caution">
    <text evidence="11">The sequence shown here is derived from an EMBL/GenBank/DDBJ whole genome shotgun (WGS) entry which is preliminary data.</text>
</comment>
<evidence type="ECO:0000256" key="9">
    <source>
        <dbReference type="RuleBase" id="RU000544"/>
    </source>
</evidence>
<comment type="similarity">
    <text evidence="1 8 10">Belongs to the thymidine kinase family.</text>
</comment>
<evidence type="ECO:0000256" key="3">
    <source>
        <dbReference type="ARBA" id="ARBA00022634"/>
    </source>
</evidence>
<dbReference type="SUPFAM" id="SSF52540">
    <property type="entry name" value="P-loop containing nucleoside triphosphate hydrolases"/>
    <property type="match status" value="1"/>
</dbReference>
<dbReference type="InterPro" id="IPR001267">
    <property type="entry name" value="Thymidine_kinase"/>
</dbReference>
<dbReference type="PROSITE" id="PS00603">
    <property type="entry name" value="TK_CELLULAR_TYPE"/>
    <property type="match status" value="1"/>
</dbReference>
<dbReference type="NCBIfam" id="NF003300">
    <property type="entry name" value="PRK04296.1-5"/>
    <property type="match status" value="1"/>
</dbReference>
<keyword evidence="12" id="KW-1185">Reference proteome</keyword>
<gene>
    <name evidence="8" type="primary">tdk</name>
    <name evidence="11" type="ORF">ON753_04440</name>
</gene>
<comment type="catalytic activity">
    <reaction evidence="8 9">
        <text>thymidine + ATP = dTMP + ADP + H(+)</text>
        <dbReference type="Rhea" id="RHEA:19129"/>
        <dbReference type="ChEBI" id="CHEBI:15378"/>
        <dbReference type="ChEBI" id="CHEBI:17748"/>
        <dbReference type="ChEBI" id="CHEBI:30616"/>
        <dbReference type="ChEBI" id="CHEBI:63528"/>
        <dbReference type="ChEBI" id="CHEBI:456216"/>
        <dbReference type="EC" id="2.7.1.21"/>
    </reaction>
</comment>
<dbReference type="RefSeq" id="WP_265961366.1">
    <property type="nucleotide sequence ID" value="NZ_JAPEVI010000003.1"/>
</dbReference>
<evidence type="ECO:0000256" key="1">
    <source>
        <dbReference type="ARBA" id="ARBA00007587"/>
    </source>
</evidence>
<dbReference type="PANTHER" id="PTHR11441">
    <property type="entry name" value="THYMIDINE KINASE"/>
    <property type="match status" value="1"/>
</dbReference>
<keyword evidence="7 8" id="KW-0067">ATP-binding</keyword>
<feature type="binding site" evidence="8">
    <location>
        <position position="182"/>
    </location>
    <ligand>
        <name>Zn(2+)</name>
        <dbReference type="ChEBI" id="CHEBI:29105"/>
    </ligand>
</feature>
<dbReference type="Gene3D" id="3.30.60.20">
    <property type="match status" value="1"/>
</dbReference>
<keyword evidence="3 8" id="KW-0237">DNA synthesis</keyword>
<name>A0ABT3QXT9_9HYPH</name>
<sequence>MAKLYFNYSSMNAGKSTVLLQAAYNYKERGMNALLLIAAFDDRGGKGRIASRIGLSADADIFAAQDDIYEHVRGSHHSKPVDAVFVDEAQFLTESQVWQLAKVADQLRIPVMCFGLRTDFQGKLFPGSAALLALADNLKEIKTICWCGRKATMVARLDAEGRIVEEGDQVVIGGNERYVPLCRKHWTHGKLG</sequence>
<evidence type="ECO:0000256" key="6">
    <source>
        <dbReference type="ARBA" id="ARBA00022777"/>
    </source>
</evidence>
<comment type="subcellular location">
    <subcellularLocation>
        <location evidence="8">Cytoplasm</location>
    </subcellularLocation>
</comment>
<dbReference type="HAMAP" id="MF_00124">
    <property type="entry name" value="Thymidine_kinase"/>
    <property type="match status" value="1"/>
</dbReference>
<keyword evidence="5 8" id="KW-0547">Nucleotide-binding</keyword>
<evidence type="ECO:0000256" key="4">
    <source>
        <dbReference type="ARBA" id="ARBA00022679"/>
    </source>
</evidence>
<proteinExistence type="inferred from homology"/>
<feature type="binding site" evidence="8">
    <location>
        <begin position="9"/>
        <end position="16"/>
    </location>
    <ligand>
        <name>ATP</name>
        <dbReference type="ChEBI" id="CHEBI:30616"/>
    </ligand>
</feature>
<dbReference type="InterPro" id="IPR020633">
    <property type="entry name" value="Thymidine_kinase_CS"/>
</dbReference>
<keyword evidence="8" id="KW-0479">Metal-binding</keyword>
<dbReference type="Pfam" id="PF00265">
    <property type="entry name" value="TK"/>
    <property type="match status" value="1"/>
</dbReference>
<dbReference type="EMBL" id="JAPEVI010000003">
    <property type="protein sequence ID" value="MCX2721658.1"/>
    <property type="molecule type" value="Genomic_DNA"/>
</dbReference>
<organism evidence="11 12">
    <name type="scientific">Roseibium salinum</name>
    <dbReference type="NCBI Taxonomy" id="1604349"/>
    <lineage>
        <taxon>Bacteria</taxon>
        <taxon>Pseudomonadati</taxon>
        <taxon>Pseudomonadota</taxon>
        <taxon>Alphaproteobacteria</taxon>
        <taxon>Hyphomicrobiales</taxon>
        <taxon>Stappiaceae</taxon>
        <taxon>Roseibium</taxon>
    </lineage>
</organism>
<feature type="active site" description="Proton acceptor" evidence="8">
    <location>
        <position position="88"/>
    </location>
</feature>
<keyword evidence="8" id="KW-0862">Zinc</keyword>
<evidence type="ECO:0000256" key="10">
    <source>
        <dbReference type="RuleBase" id="RU004165"/>
    </source>
</evidence>
<dbReference type="Proteomes" id="UP001300261">
    <property type="component" value="Unassembled WGS sequence"/>
</dbReference>
<reference evidence="11 12" key="1">
    <citation type="journal article" date="2016" name="Int. J. Syst. Evol. Microbiol.">
        <title>Labrenzia salina sp. nov., isolated from the rhizosphere of the halophyte Arthrocnemum macrostachyum.</title>
        <authorList>
            <person name="Camacho M."/>
            <person name="Redondo-Gomez S."/>
            <person name="Rodriguez-Llorente I."/>
            <person name="Rohde M."/>
            <person name="Sproer C."/>
            <person name="Schumann P."/>
            <person name="Klenk H.P."/>
            <person name="Montero-Calasanz M.D.C."/>
        </authorList>
    </citation>
    <scope>NUCLEOTIDE SEQUENCE [LARGE SCALE GENOMIC DNA]</scope>
    <source>
        <strain evidence="11 12">DSM 29163</strain>
    </source>
</reference>
<feature type="binding site" evidence="8">
    <location>
        <position position="147"/>
    </location>
    <ligand>
        <name>Zn(2+)</name>
        <dbReference type="ChEBI" id="CHEBI:29105"/>
    </ligand>
</feature>
<dbReference type="GO" id="GO:0004797">
    <property type="term" value="F:thymidine kinase activity"/>
    <property type="evidence" value="ECO:0007669"/>
    <property type="project" value="UniProtKB-EC"/>
</dbReference>
<dbReference type="InterPro" id="IPR027417">
    <property type="entry name" value="P-loop_NTPase"/>
</dbReference>
<evidence type="ECO:0000313" key="12">
    <source>
        <dbReference type="Proteomes" id="UP001300261"/>
    </source>
</evidence>
<feature type="binding site" evidence="8">
    <location>
        <position position="145"/>
    </location>
    <ligand>
        <name>Zn(2+)</name>
        <dbReference type="ChEBI" id="CHEBI:29105"/>
    </ligand>
</feature>
<comment type="subunit">
    <text evidence="8">Homotetramer.</text>
</comment>
<keyword evidence="4 8" id="KW-0808">Transferase</keyword>
<dbReference type="PIRSF" id="PIRSF035805">
    <property type="entry name" value="TK_cell"/>
    <property type="match status" value="1"/>
</dbReference>
<evidence type="ECO:0000313" key="11">
    <source>
        <dbReference type="EMBL" id="MCX2721658.1"/>
    </source>
</evidence>
<dbReference type="SUPFAM" id="SSF57716">
    <property type="entry name" value="Glucocorticoid receptor-like (DNA-binding domain)"/>
    <property type="match status" value="1"/>
</dbReference>